<accession>H5UN43</accession>
<dbReference type="NCBIfam" id="TIGR03448">
    <property type="entry name" value="mycothiol_MshD"/>
    <property type="match status" value="1"/>
</dbReference>
<dbReference type="PANTHER" id="PTHR43877">
    <property type="entry name" value="AMINOALKYLPHOSPHONATE N-ACETYLTRANSFERASE-RELATED-RELATED"/>
    <property type="match status" value="1"/>
</dbReference>
<dbReference type="Pfam" id="PF00583">
    <property type="entry name" value="Acetyltransf_1"/>
    <property type="match status" value="1"/>
</dbReference>
<dbReference type="InterPro" id="IPR000182">
    <property type="entry name" value="GNAT_dom"/>
</dbReference>
<feature type="binding site" evidence="4">
    <location>
        <position position="271"/>
    </location>
    <ligand>
        <name>1D-myo-inositol 2-(L-cysteinylamino)-2-deoxy-alpha-D-glucopyranoside</name>
        <dbReference type="ChEBI" id="CHEBI:58887"/>
    </ligand>
</feature>
<dbReference type="EC" id="2.3.1.189" evidence="4"/>
<evidence type="ECO:0000256" key="5">
    <source>
        <dbReference type="SAM" id="MobiDB-lite"/>
    </source>
</evidence>
<sequence length="299" mass="32621">MTDPDTPRTTASVHKATTLTGDRDEDVRRLARRAAEVDGVDALSEQTFLHLGAPAGAHRHLVAETPDGRVVGYAHLDHTDPEAGVEIVVDPDLRRQGHGTRLWEAVTALVPDARVWAHGNLPAAQAWARDTGLHVVRELLRMARPLEGLADATVDLPEGYRARTFTFDDVDAWVALNGRAFATHPEQGRVTADDVRARAAEPWFDPAGLFLVEDPDSRLVAFHWTKTEDDEGEVYVVGVDPDRQGLGLGKAATLLGLRHLARQGLPRVTLYVDGDNTAALATYGRLGFERISLDVQYGA</sequence>
<dbReference type="PROSITE" id="PS51186">
    <property type="entry name" value="GNAT"/>
    <property type="match status" value="2"/>
</dbReference>
<evidence type="ECO:0000256" key="4">
    <source>
        <dbReference type="HAMAP-Rule" id="MF_01698"/>
    </source>
</evidence>
<keyword evidence="1 4" id="KW-0808">Transferase</keyword>
<dbReference type="Proteomes" id="UP000004367">
    <property type="component" value="Unassembled WGS sequence"/>
</dbReference>
<dbReference type="CDD" id="cd04301">
    <property type="entry name" value="NAT_SF"/>
    <property type="match status" value="2"/>
</dbReference>
<feature type="binding site" evidence="4">
    <location>
        <begin position="95"/>
        <end position="100"/>
    </location>
    <ligand>
        <name>acetyl-CoA</name>
        <dbReference type="ChEBI" id="CHEBI:57288"/>
        <label>1</label>
    </ligand>
</feature>
<feature type="domain" description="N-acetyltransferase" evidence="6">
    <location>
        <begin position="160"/>
        <end position="299"/>
    </location>
</feature>
<feature type="binding site" evidence="4">
    <location>
        <begin position="244"/>
        <end position="250"/>
    </location>
    <ligand>
        <name>acetyl-CoA</name>
        <dbReference type="ChEBI" id="CHEBI:57288"/>
        <label>2</label>
    </ligand>
</feature>
<dbReference type="InterPro" id="IPR017813">
    <property type="entry name" value="Mycothiol_AcTrfase"/>
</dbReference>
<dbReference type="GO" id="GO:0010125">
    <property type="term" value="P:mycothiol biosynthetic process"/>
    <property type="evidence" value="ECO:0007669"/>
    <property type="project" value="UniProtKB-UniRule"/>
</dbReference>
<comment type="subunit">
    <text evidence="4">Monomer.</text>
</comment>
<dbReference type="Pfam" id="PF13508">
    <property type="entry name" value="Acetyltransf_7"/>
    <property type="match status" value="1"/>
</dbReference>
<dbReference type="InterPro" id="IPR050832">
    <property type="entry name" value="Bact_Acetyltransf"/>
</dbReference>
<evidence type="ECO:0000259" key="6">
    <source>
        <dbReference type="PROSITE" id="PS51186"/>
    </source>
</evidence>
<feature type="binding site" evidence="4">
    <location>
        <position position="226"/>
    </location>
    <ligand>
        <name>1D-myo-inositol 2-(L-cysteinylamino)-2-deoxy-alpha-D-glucopyranoside</name>
        <dbReference type="ChEBI" id="CHEBI:58887"/>
    </ligand>
</feature>
<evidence type="ECO:0000313" key="7">
    <source>
        <dbReference type="EMBL" id="GAB47151.1"/>
    </source>
</evidence>
<dbReference type="SUPFAM" id="SSF55729">
    <property type="entry name" value="Acyl-CoA N-acyltransferases (Nat)"/>
    <property type="match status" value="1"/>
</dbReference>
<dbReference type="InterPro" id="IPR016181">
    <property type="entry name" value="Acyl_CoA_acyltransferase"/>
</dbReference>
<reference evidence="7 8" key="1">
    <citation type="submission" date="2012-02" db="EMBL/GenBank/DDBJ databases">
        <title>Whole genome shotgun sequence of Mobilicoccus pelagius NBRC 104925.</title>
        <authorList>
            <person name="Yoshida Y."/>
            <person name="Hosoyama A."/>
            <person name="Tsuchikane K."/>
            <person name="Katsumata H."/>
            <person name="Yamazaki S."/>
            <person name="Fujita N."/>
        </authorList>
    </citation>
    <scope>NUCLEOTIDE SEQUENCE [LARGE SCALE GENOMIC DNA]</scope>
    <source>
        <strain evidence="7 8">NBRC 104925</strain>
    </source>
</reference>
<feature type="compositionally biased region" description="Polar residues" evidence="5">
    <location>
        <begin position="7"/>
        <end position="20"/>
    </location>
</feature>
<dbReference type="PANTHER" id="PTHR43877:SF1">
    <property type="entry name" value="ACETYLTRANSFERASE"/>
    <property type="match status" value="1"/>
</dbReference>
<comment type="catalytic activity">
    <reaction evidence="4">
        <text>1D-myo-inositol 2-(L-cysteinylamino)-2-deoxy-alpha-D-glucopyranoside + acetyl-CoA = mycothiol + CoA + H(+)</text>
        <dbReference type="Rhea" id="RHEA:26172"/>
        <dbReference type="ChEBI" id="CHEBI:15378"/>
        <dbReference type="ChEBI" id="CHEBI:16768"/>
        <dbReference type="ChEBI" id="CHEBI:57287"/>
        <dbReference type="ChEBI" id="CHEBI:57288"/>
        <dbReference type="ChEBI" id="CHEBI:58887"/>
        <dbReference type="EC" id="2.3.1.189"/>
    </reaction>
</comment>
<dbReference type="AlphaFoldDB" id="H5UN43"/>
<feature type="binding site" evidence="4">
    <location>
        <position position="233"/>
    </location>
    <ligand>
        <name>1D-myo-inositol 2-(L-cysteinylamino)-2-deoxy-alpha-D-glucopyranoside</name>
        <dbReference type="ChEBI" id="CHEBI:58887"/>
    </ligand>
</feature>
<dbReference type="Gene3D" id="3.40.630.30">
    <property type="match status" value="1"/>
</dbReference>
<name>H5UN43_9MICO</name>
<feature type="binding site" evidence="4">
    <location>
        <position position="45"/>
    </location>
    <ligand>
        <name>1D-myo-inositol 2-(L-cysteinylamino)-2-deoxy-alpha-D-glucopyranoside</name>
        <dbReference type="ChEBI" id="CHEBI:58887"/>
    </ligand>
</feature>
<organism evidence="7 8">
    <name type="scientific">Mobilicoccus pelagius NBRC 104925</name>
    <dbReference type="NCBI Taxonomy" id="1089455"/>
    <lineage>
        <taxon>Bacteria</taxon>
        <taxon>Bacillati</taxon>
        <taxon>Actinomycetota</taxon>
        <taxon>Actinomycetes</taxon>
        <taxon>Micrococcales</taxon>
        <taxon>Dermatophilaceae</taxon>
        <taxon>Mobilicoccus</taxon>
    </lineage>
</organism>
<dbReference type="HAMAP" id="MF_01698">
    <property type="entry name" value="MshD"/>
    <property type="match status" value="1"/>
</dbReference>
<comment type="caution">
    <text evidence="7">The sequence shown here is derived from an EMBL/GenBank/DDBJ whole genome shotgun (WGS) entry which is preliminary data.</text>
</comment>
<comment type="similarity">
    <text evidence="4">Belongs to the acetyltransferase family. MshD subfamily.</text>
</comment>
<protein>
    <recommendedName>
        <fullName evidence="4">Mycothiol acetyltransferase</fullName>
        <shortName evidence="4">MSH acetyltransferase</shortName>
        <ecNumber evidence="4">2.3.1.189</ecNumber>
    </recommendedName>
    <alternativeName>
        <fullName evidence="4">Mycothiol synthase</fullName>
    </alternativeName>
</protein>
<feature type="region of interest" description="Disordered" evidence="5">
    <location>
        <begin position="1"/>
        <end position="21"/>
    </location>
</feature>
<evidence type="ECO:0000256" key="2">
    <source>
        <dbReference type="ARBA" id="ARBA00022737"/>
    </source>
</evidence>
<evidence type="ECO:0000256" key="3">
    <source>
        <dbReference type="ARBA" id="ARBA00023315"/>
    </source>
</evidence>
<gene>
    <name evidence="4 7" type="primary">mshD</name>
    <name evidence="7" type="ORF">MOPEL_005_00130</name>
</gene>
<feature type="domain" description="N-acetyltransferase" evidence="6">
    <location>
        <begin position="17"/>
        <end position="147"/>
    </location>
</feature>
<proteinExistence type="inferred from homology"/>
<evidence type="ECO:0000256" key="1">
    <source>
        <dbReference type="ARBA" id="ARBA00022679"/>
    </source>
</evidence>
<feature type="binding site" evidence="4">
    <location>
        <begin position="237"/>
        <end position="239"/>
    </location>
    <ligand>
        <name>acetyl-CoA</name>
        <dbReference type="ChEBI" id="CHEBI:57288"/>
        <label>2</label>
    </ligand>
</feature>
<keyword evidence="2 4" id="KW-0677">Repeat</keyword>
<feature type="binding site" evidence="4">
    <location>
        <position position="186"/>
    </location>
    <ligand>
        <name>1D-myo-inositol 2-(L-cysteinylamino)-2-deoxy-alpha-D-glucopyranoside</name>
        <dbReference type="ChEBI" id="CHEBI:58887"/>
    </ligand>
</feature>
<keyword evidence="3 4" id="KW-0012">Acyltransferase</keyword>
<evidence type="ECO:0000313" key="8">
    <source>
        <dbReference type="Proteomes" id="UP000004367"/>
    </source>
</evidence>
<dbReference type="OrthoDB" id="3208058at2"/>
<comment type="caution">
    <text evidence="4">Lacks conserved residue(s) required for the propagation of feature annotation.</text>
</comment>
<dbReference type="PIRSF" id="PIRSF021524">
    <property type="entry name" value="MSH_acetyltransferase"/>
    <property type="match status" value="1"/>
</dbReference>
<dbReference type="GO" id="GO:0035447">
    <property type="term" value="F:mycothiol synthase activity"/>
    <property type="evidence" value="ECO:0007669"/>
    <property type="project" value="UniProtKB-UniRule"/>
</dbReference>
<keyword evidence="8" id="KW-1185">Reference proteome</keyword>
<dbReference type="STRING" id="1089455.MOPEL_005_00130"/>
<comment type="function">
    <text evidence="4">Catalyzes the transfer of acetyl from acetyl-CoA to desacetylmycothiol (Cys-GlcN-Ins) to form mycothiol.</text>
</comment>
<dbReference type="RefSeq" id="WP_009481049.1">
    <property type="nucleotide sequence ID" value="NZ_BAFE01000005.1"/>
</dbReference>
<feature type="binding site" evidence="4">
    <location>
        <begin position="87"/>
        <end position="89"/>
    </location>
    <ligand>
        <name>acetyl-CoA</name>
        <dbReference type="ChEBI" id="CHEBI:57288"/>
        <label>1</label>
    </ligand>
</feature>
<dbReference type="EMBL" id="BAFE01000005">
    <property type="protein sequence ID" value="GAB47151.1"/>
    <property type="molecule type" value="Genomic_DNA"/>
</dbReference>
<dbReference type="eggNOG" id="COG0456">
    <property type="taxonomic scope" value="Bacteria"/>
</dbReference>